<dbReference type="InterPro" id="IPR003807">
    <property type="entry name" value="DUF202"/>
</dbReference>
<evidence type="ECO:0000256" key="4">
    <source>
        <dbReference type="ARBA" id="ARBA00023136"/>
    </source>
</evidence>
<keyword evidence="4 5" id="KW-0472">Membrane</keyword>
<evidence type="ECO:0000256" key="1">
    <source>
        <dbReference type="ARBA" id="ARBA00004127"/>
    </source>
</evidence>
<dbReference type="Pfam" id="PF02656">
    <property type="entry name" value="DUF202"/>
    <property type="match status" value="1"/>
</dbReference>
<evidence type="ECO:0000313" key="8">
    <source>
        <dbReference type="Proteomes" id="UP000295621"/>
    </source>
</evidence>
<dbReference type="GO" id="GO:0012505">
    <property type="term" value="C:endomembrane system"/>
    <property type="evidence" value="ECO:0007669"/>
    <property type="project" value="UniProtKB-SubCell"/>
</dbReference>
<feature type="transmembrane region" description="Helical" evidence="5">
    <location>
        <begin position="43"/>
        <end position="64"/>
    </location>
</feature>
<keyword evidence="2 5" id="KW-0812">Transmembrane</keyword>
<accession>A0A4R4RC95</accession>
<gene>
    <name evidence="7" type="ORF">E1212_27805</name>
</gene>
<feature type="transmembrane region" description="Helical" evidence="5">
    <location>
        <begin position="85"/>
        <end position="105"/>
    </location>
</feature>
<dbReference type="EMBL" id="SMKL01000112">
    <property type="protein sequence ID" value="TDC46013.1"/>
    <property type="molecule type" value="Genomic_DNA"/>
</dbReference>
<name>A0A4R4RC95_9ACTN</name>
<evidence type="ECO:0000259" key="6">
    <source>
        <dbReference type="Pfam" id="PF02656"/>
    </source>
</evidence>
<protein>
    <submittedName>
        <fullName evidence="7">DUF202 domain-containing protein</fullName>
    </submittedName>
</protein>
<evidence type="ECO:0000256" key="5">
    <source>
        <dbReference type="SAM" id="Phobius"/>
    </source>
</evidence>
<evidence type="ECO:0000256" key="2">
    <source>
        <dbReference type="ARBA" id="ARBA00022692"/>
    </source>
</evidence>
<evidence type="ECO:0000256" key="3">
    <source>
        <dbReference type="ARBA" id="ARBA00022989"/>
    </source>
</evidence>
<dbReference type="RefSeq" id="WP_131988586.1">
    <property type="nucleotide sequence ID" value="NZ_SMKL01000112.1"/>
</dbReference>
<dbReference type="AlphaFoldDB" id="A0A4R4RC95"/>
<keyword evidence="3 5" id="KW-1133">Transmembrane helix</keyword>
<reference evidence="7 8" key="1">
    <citation type="submission" date="2019-02" db="EMBL/GenBank/DDBJ databases">
        <title>Draft genome sequences of novel Actinobacteria.</title>
        <authorList>
            <person name="Sahin N."/>
            <person name="Ay H."/>
            <person name="Saygin H."/>
        </authorList>
    </citation>
    <scope>NUCLEOTIDE SEQUENCE [LARGE SCALE GENOMIC DNA]</scope>
    <source>
        <strain evidence="7 8">KC603</strain>
    </source>
</reference>
<evidence type="ECO:0000313" key="7">
    <source>
        <dbReference type="EMBL" id="TDC46013.1"/>
    </source>
</evidence>
<feature type="domain" description="DUF202" evidence="6">
    <location>
        <begin position="6"/>
        <end position="69"/>
    </location>
</feature>
<comment type="caution">
    <text evidence="7">The sequence shown here is derived from an EMBL/GenBank/DDBJ whole genome shotgun (WGS) entry which is preliminary data.</text>
</comment>
<dbReference type="Proteomes" id="UP000295621">
    <property type="component" value="Unassembled WGS sequence"/>
</dbReference>
<organism evidence="7 8">
    <name type="scientific">Jiangella ureilytica</name>
    <dbReference type="NCBI Taxonomy" id="2530374"/>
    <lineage>
        <taxon>Bacteria</taxon>
        <taxon>Bacillati</taxon>
        <taxon>Actinomycetota</taxon>
        <taxon>Actinomycetes</taxon>
        <taxon>Jiangellales</taxon>
        <taxon>Jiangellaceae</taxon>
        <taxon>Jiangella</taxon>
    </lineage>
</organism>
<comment type="subcellular location">
    <subcellularLocation>
        <location evidence="1">Endomembrane system</location>
        <topology evidence="1">Multi-pass membrane protein</topology>
    </subcellularLocation>
</comment>
<sequence length="111" mass="11381">MNEPFDPGLQPERTLLAWRRTCLALAVATAVAVRLLAETVGPAAVIAGLAGLALNAVAYVSVAGRYRRVHLGLTRSGALAVGGRSLALMTVTVLLVGVACAGYVAGRAWPT</sequence>
<proteinExistence type="predicted"/>
<dbReference type="OrthoDB" id="3701077at2"/>
<feature type="transmembrane region" description="Helical" evidence="5">
    <location>
        <begin position="21"/>
        <end position="37"/>
    </location>
</feature>
<keyword evidence="8" id="KW-1185">Reference proteome</keyword>